<feature type="compositionally biased region" description="Basic and acidic residues" evidence="4">
    <location>
        <begin position="127"/>
        <end position="138"/>
    </location>
</feature>
<dbReference type="Pfam" id="PF07728">
    <property type="entry name" value="AAA_5"/>
    <property type="match status" value="4"/>
</dbReference>
<feature type="compositionally biased region" description="Acidic residues" evidence="4">
    <location>
        <begin position="9"/>
        <end position="31"/>
    </location>
</feature>
<feature type="coiled-coil region" evidence="3">
    <location>
        <begin position="684"/>
        <end position="736"/>
    </location>
</feature>
<proteinExistence type="predicted"/>
<evidence type="ECO:0000313" key="6">
    <source>
        <dbReference type="EMBL" id="GKT35412.1"/>
    </source>
</evidence>
<feature type="compositionally biased region" description="Basic and acidic residues" evidence="4">
    <location>
        <begin position="47"/>
        <end position="71"/>
    </location>
</feature>
<dbReference type="Gene3D" id="3.40.50.300">
    <property type="entry name" value="P-loop containing nucleotide triphosphate hydrolases"/>
    <property type="match status" value="3"/>
</dbReference>
<keyword evidence="2" id="KW-0067">ATP-binding</keyword>
<dbReference type="SMART" id="SM00382">
    <property type="entry name" value="AAA"/>
    <property type="match status" value="3"/>
</dbReference>
<gene>
    <name evidence="6" type="ORF">ADUPG1_008580</name>
</gene>
<evidence type="ECO:0000256" key="3">
    <source>
        <dbReference type="SAM" id="Coils"/>
    </source>
</evidence>
<reference evidence="6" key="1">
    <citation type="submission" date="2022-03" db="EMBL/GenBank/DDBJ databases">
        <title>Draft genome sequence of Aduncisulcus paluster, a free-living microaerophilic Fornicata.</title>
        <authorList>
            <person name="Yuyama I."/>
            <person name="Kume K."/>
            <person name="Tamura T."/>
            <person name="Inagaki Y."/>
            <person name="Hashimoto T."/>
        </authorList>
    </citation>
    <scope>NUCLEOTIDE SEQUENCE</scope>
    <source>
        <strain evidence="6">NY0171</strain>
    </source>
</reference>
<dbReference type="PANTHER" id="PTHR48103">
    <property type="entry name" value="MIDASIN-RELATED"/>
    <property type="match status" value="1"/>
</dbReference>
<dbReference type="PANTHER" id="PTHR48103:SF2">
    <property type="entry name" value="MIDASIN"/>
    <property type="match status" value="1"/>
</dbReference>
<feature type="domain" description="AAA+ ATPase" evidence="5">
    <location>
        <begin position="304"/>
        <end position="460"/>
    </location>
</feature>
<keyword evidence="7" id="KW-1185">Reference proteome</keyword>
<evidence type="ECO:0000313" key="7">
    <source>
        <dbReference type="Proteomes" id="UP001057375"/>
    </source>
</evidence>
<organism evidence="6 7">
    <name type="scientific">Aduncisulcus paluster</name>
    <dbReference type="NCBI Taxonomy" id="2918883"/>
    <lineage>
        <taxon>Eukaryota</taxon>
        <taxon>Metamonada</taxon>
        <taxon>Carpediemonas-like organisms</taxon>
        <taxon>Aduncisulcus</taxon>
    </lineage>
</organism>
<name>A0ABQ5KSG6_9EUKA</name>
<sequence length="4676" mass="534564">LTKLLLESPLEETELEEEEMFESSDEIEDELLNSNFIKKKTSDSPSQDEKQKEKEEEEEKGAKEEEAKEDHDEQEEEEEEDIFSDYFGSEEGFGKCLDDIDSQSQELSSIGYDDENSESSHQNLSDEFSREKDEDLRGSEVQSDSSKRYENVLAIVKSFSNPSFRSKICELCEFCYKLYDEIAPINDTPILISLLRTCVGLIQFSRTRNSSLFPEFCSDEFTSLSNASLQAIFDLIAPLFIPSFSPKNPENIISLQKSLNSIIFSPHDEEFSARDDLEFLHQSHFVITPSTKINIEKLTPAIIAGTPICIVGEALSGKSALANYLGEKRKSVFQPIESYSSSKIERFQCNQNSEKESLFGSLSLSNSFSYELGPLSKAIQNGWTFILEDAHLLEPSVLQQIANVLSVLPGQRIPLPNSISKCVRRHINFTFICTTRKPLESTFPYIPHLFIEKFNIKDIASICDFYKSHCNVGMRYCDKISLLLSQLIEKNETYSYSVKDINTILLRISYLERTNCFDKCLVDEFGRQKFLLDVVPARIATLLLVSTIPIAKRDELCPNIFSVIDDVFGLIDSKFLNSKEWLDSEVTVEKLHQTIQKGCLSIPFSAPVLSQSSIHPRILQLLYSLECTAPNEHILLVGETCYKSKALSDWLNNIPSKDCNIPLFEFSRESEISSILGAEQLHTLKQVEETYKSMEEFLKNIEEEGEIGSSIMFEYIQQLKKMKRKKEKDLKASLAENGEDISAASGFNKYCMNFVPASLLCRASIGRPVLIKNIALPPASVVESLCPLLHPNGPIFDIPKTIFFQNRNGSPKSIPNWANHASRGERFVLYATCHPQSYDKLSPAIRTRMTVMHVNSYNTDDRKLVISNQFIHNMKKYPPKQRLDHSEMLKLETILLEIYEKASDYISIAFRSLILWVDSTMAMYCQKGDSQTSPTHCVSYAFVRSVVDGLEDDTRDSLIRMLWEDKYLPDSFLEIIPDRVGKELCSKESSSIGTFNDFFTIKLLKQKHSNRFIHIKSKVSQISFNFPVSKKYTIPKSIHEFIFVPTLVHMLDAFLTAATCNCPVFIEAAPGIGKSACAQVIAELLDLPFKRFNFSNSTSLDDLFGRYQSFNEKNDDGTEGVLQFKRGEGALLSAIGTNEQYSPVSYPTRIILFDETNLAPPEVLDVLLPMCSMTNRNVTCPDGSIIDCSHVLVFATLNPANISGSRNPIPQSLQQSVFYLNVPQYSNEELLQIAQKKLASLPNVSTNAVSQLIHAHATTMLFTKKLGNTDYSSLREIIKVSEIYLAAIEANAPLSFEFVLDLVYFSRFDPTMRSELLRNAKLPSFSSGMMDLQPFRQRTEDSRLLLQIGRAKIDCTNWLSPTDRSILGRLPPGQPIPIQHSLSSQQLVVMEKIGSIIPTKRAILLLGGSGSGKSFLVETMAKLCGKKLHVIQLNSESDIGSIVGRLEPTPPSGQEKLTNTIVKTIQSVLQGMMAVKTKKSTREKFLRLQRYIPALLNPNFAKRKATLIECSLVFPQFKIPLEECEIFLQKAKANFKFIKSTLIKAMEDGDFFLLDNLQAAPSDVCERLNSLIEENQRLYLFEKDSETVYVENPTKPGEKQISKDFRLFMTADPNRVGAHAIPPSFMSRCIAISTSSLVPKLQSSHDSSISEQIAVKNLVEIAGRSLFNDSGVFANKKQLSLDFGAAIACAFANMYKLWTFSPPSSITTQFSVRSFFHTLKSFDIIVRKQKLLPPHEQCDHIAILKFVLFHHYEKMSDDQSYRRMAQQSIIEKVVTGYSALKTVNFCEKHDHFIELERNIASFEHICLNSLIKEEDSQDLAKKLFCYVDGFKNSSDFIHIDKLRNGKSGKNSGRFERLLQLQAPQSSLNEKIQHLRTIIMSLLNDIIQLSISKSDFNIRYSELKTFTFSYCSLCAKESILSDLVKEIGSQLFPTFIFTDYVLRQFSSLQMDMKHDKIDDENDENDQGYNDRQQLKWCIETYSLSDSPKNKPLLPQSFHWYPLLYSSIQMAFEILKQNSKPSKSFKIESHYNAISNALAGSFVNHQCVDNLRREGISNAQYCGILISLYSRYFYYNPKSKFNPFHSLQAILEIAEALIILSHHGINNVKIKPRLYEREKPQPGTVLIEQRESKLTHVLFLRDSSNGDGNVCDNAKIKISPVHFLRCAAFNLVRQSSKLKKKEKTSKPHKISVPNTAFDREEQKKLPTNYLERIPKKNDFFFPLAIIENPKKSRQGSKPKLSQSMQLWNIRDFFSMMCFIPQNRCSLFHHLLDPAFIHPMHREFQEYIHHSVQSLSFLELIKSSCYRKLIFKMPTELLQISQQINIDNYRLILNLYMQKEEFLSLDRKDPKWKSLISKIFHSSLQQRVMQIRQLEDCTKHSKGFFNNFGFKSMSYDVIIGLLDKLKGESDAEQFESMKISEQTRKVGEASRQLRKKIDTVRTQLPCNRAVENLVQMYERGLAPKIEKLIQDEHSRNEVFEGLAETIDEYKRKCENMSIQLDIIFSDHFKKDQAMSEKKVELGVLWKLINEQINRKHKLISSFEVQLRAFEKANKKNVKFQQFLKSHTPIIKNQALIEFEKILHDPSILSSLTSDGESSDNDQFILFYPSKVVSLMYKEFLRSELQNIHEHIQRNSIEKERLQEEYNSQKMIIFEFQDELSKQFSSWADTLYLRAQEKYERESDQRKLRECCKNIHEIRKWWKKGERDLDLQHLKVDFKVSKHACKVEIKPGAKWKSKDKQCMFSTFFSPFHSLSYELIKSRWSMMLRDTTSFICIMPKIPAERSIFQSIQLNGADELCTELPFENIPINLENIEIFPLFFPNDTYSFMRSQSRYRSPPPPRKIELPREFLPFSEGSLYEYYNDLLRVINSKYDSLRKEIMFPCIEKNDLKKSEAQFHDLEKRISVLKSDERKIQDILPEQIYPDFSHEIDFVKIPKFSLNVDHFQPNPQIINSSFNCESIFIPLKPIISGTYVSGPICTVKIENFSSLNNITFAYQKDDHSPFSPLFSFSLKYASAQVLELRINFNCSSIPVVEKEQQYLETHHLCVDIDESPAILPISLQCCILPNLICIECDQGMRYNKDKLVAIGPMPLNVKYHRPRGYPNHSFIVQHIQAGYDNKCSGCHWNLNKDAFQFQSERGKGGDILALSDVKTCSLPSFSVYCEKLKSSTLRIFGFYQSKKNVLSEMKIVEFSTRLLTKRFRVFIWNGTGSSIKTSIKLAKNPLKAKFLSNGYKNEMNLSMKNNSWNEIGLQVDIPTYRQSIENKWNIHILDKNQEILFCIKVVYVYNSKSNNQIEWAIGKVDNSPKKEVVSKELDRMAKVLKEEHKKQLDAFPLDEGEKSPALYYKNRKPILSEEFDRYDSSCKVDLFTPKLSFSSMDEIEFSAQTLRELQDLCDVDSLKLFSGIHALWMKLLSCQHNLDRCVFAIQRKEAEEKQRLLEIFEEYIGFLKSFSCIHLVPPLKQIIELKFKTISISIDQICSISTPTQFVEFHPFQISSGDVQFDSIHQPSIQNSNSISKSQKSNPIKPQLNVMYFSKPSKAQKAKSKKLHFQSTSDHQSQRKVDIQHATIKSDQKLSVLTPHDELELLEVLGKAQMFSLDVFDFATDEQLEKLKEAKDLTLETVISKDQPKRGGSETCDKAQNPDEYYSRTLSILSSTYAKEKPWAILPSLEVSEIVEKEDLIKLISFDKKIEKEFMGGYLKEFAATFQSMIDKITGFVCEKRMEGTISYDKTDVVLAVDIHKYLKEEKLLVIHLVFLLALSLHNLKLRYSIVLFGDRFNQFVVKRIDEPHSEMALQRFLDAYFGAESSISFPLDVFQFIHNSCGFHDDDNDLSISSSTRGKFSTILISPCLSLQVINPSCHKDGQYSWNTHMTGECLDIIVVNLLKEASNRTNLDLCLQNISDTHVRIHPIDKIDLSRIFLETTHSLYHKHEIFGDLLCKSLNRKLKPKRIIEKSCSTFMESLSSNVRDLPSVVSIESLNVFHTATKLKSMKKVAFQGEESEIFYIDNGISSIKPSCPVLRSEAVLLPKNEDLHPIISKICNTEGIDLHSLSEFHLVTSHAPFINSQASTLGNLIKPNKATSMISSNSGSEIDFHKLFMALMGSMETKIFKRKAGNKIRVYSISLVLDLSPSSICEVNVCHTFFSFVFALHLLSRLSIPHVDVILCSDRPYLVFKDERPENIIKPTSSLWPIICHAYTLAIDYKSDVFAQGIVCALSLQSNRTCPSALFSLVSQKSIWCFSDGILDPLSRCIIHSCQARAYVVDVDIIGIGVGIQGSICLQDTFQKCCFSLKPDEIGEALCCLYNPKSTKSKKANFSVLYSTPQCTFDSKSILERKPWNGLLSDSIRMHCNRHKSRFASARLNHKAFSEEAIGEGRTDNIDGADLYLDGAFSGFSILVCMFYFDCEADINEDVFINGKSHSGSSPYNSMKQKGFSVTITKDYISSIRELRSGKHSICMIISSTGTSSCIKDTSHLSEFIQTVDKYWKLGGSLFLWVDNAPFFHEVNLFLAQAVFETERGSIPCKFRMEGNYIGQKFFSPKLPVSGELQRGCFNAEKFITVGSRQIPAFRGGLRKIFEGITIALFTQRTREGMYPFVPFAMNTATDHMYSPAIAYHISNPDYTSQGSIIIDSAFTKLYFNYDEAGTARWIINAICLLAERFSERKFDMTKETESQMSPFH</sequence>
<feature type="region of interest" description="Disordered" evidence="4">
    <location>
        <begin position="104"/>
        <end position="143"/>
    </location>
</feature>
<feature type="domain" description="AAA+ ATPase" evidence="5">
    <location>
        <begin position="1060"/>
        <end position="1223"/>
    </location>
</feature>
<protein>
    <recommendedName>
        <fullName evidence="5">AAA+ ATPase domain-containing protein</fullName>
    </recommendedName>
</protein>
<feature type="non-terminal residue" evidence="6">
    <location>
        <position position="1"/>
    </location>
</feature>
<evidence type="ECO:0000256" key="4">
    <source>
        <dbReference type="SAM" id="MobiDB-lite"/>
    </source>
</evidence>
<dbReference type="SUPFAM" id="SSF52540">
    <property type="entry name" value="P-loop containing nucleoside triphosphate hydrolases"/>
    <property type="match status" value="3"/>
</dbReference>
<dbReference type="InterPro" id="IPR003593">
    <property type="entry name" value="AAA+_ATPase"/>
</dbReference>
<evidence type="ECO:0000256" key="2">
    <source>
        <dbReference type="ARBA" id="ARBA00022840"/>
    </source>
</evidence>
<evidence type="ECO:0000259" key="5">
    <source>
        <dbReference type="SMART" id="SM00382"/>
    </source>
</evidence>
<dbReference type="InterPro" id="IPR011704">
    <property type="entry name" value="ATPase_dyneun-rel_AAA"/>
</dbReference>
<dbReference type="EMBL" id="BQXS01010984">
    <property type="protein sequence ID" value="GKT35412.1"/>
    <property type="molecule type" value="Genomic_DNA"/>
</dbReference>
<accession>A0ABQ5KSG6</accession>
<dbReference type="InterPro" id="IPR027417">
    <property type="entry name" value="P-loop_NTPase"/>
</dbReference>
<feature type="compositionally biased region" description="Acidic residues" evidence="4">
    <location>
        <begin position="72"/>
        <end position="82"/>
    </location>
</feature>
<feature type="domain" description="AAA+ ATPase" evidence="5">
    <location>
        <begin position="1399"/>
        <end position="1659"/>
    </location>
</feature>
<evidence type="ECO:0000256" key="1">
    <source>
        <dbReference type="ARBA" id="ARBA00022741"/>
    </source>
</evidence>
<comment type="caution">
    <text evidence="6">The sequence shown here is derived from an EMBL/GenBank/DDBJ whole genome shotgun (WGS) entry which is preliminary data.</text>
</comment>
<dbReference type="Proteomes" id="UP001057375">
    <property type="component" value="Unassembled WGS sequence"/>
</dbReference>
<keyword evidence="3" id="KW-0175">Coiled coil</keyword>
<feature type="region of interest" description="Disordered" evidence="4">
    <location>
        <begin position="1"/>
        <end position="82"/>
    </location>
</feature>
<keyword evidence="1" id="KW-0547">Nucleotide-binding</keyword>